<keyword evidence="2" id="KW-1185">Reference proteome</keyword>
<proteinExistence type="predicted"/>
<dbReference type="Proteomes" id="UP001519342">
    <property type="component" value="Unassembled WGS sequence"/>
</dbReference>
<accession>A0ABS4G9C6</accession>
<name>A0ABS4G9C6_9FIRM</name>
<gene>
    <name evidence="1" type="ORF">J2Z76_000140</name>
</gene>
<organism evidence="1 2">
    <name type="scientific">Sedimentibacter acidaminivorans</name>
    <dbReference type="NCBI Taxonomy" id="913099"/>
    <lineage>
        <taxon>Bacteria</taxon>
        <taxon>Bacillati</taxon>
        <taxon>Bacillota</taxon>
        <taxon>Tissierellia</taxon>
        <taxon>Sedimentibacter</taxon>
    </lineage>
</organism>
<sequence>MNIRYLQKILSRIDEIKIIGKNAIIDGIVCNVAGIVRYGLQLRLILLEYDEHYRQQIEEREISELCDVTHESETNRIMMVSREKVTQPLKPIKSVFIGDIEFEVSGSENHLLSVQDGESVLFLSELLRNGWNPEGIDYQDIDMLFLTSLDLVGDFTKIPDFENNLLLNFTMRKDSTSYLVEKPITLTINGEYPEKLWFKNKETGEENWAQINRVYLMDMWVDIEKTFSNPKLLKQMTIEQIATAKKDFEEKFLEICPKGMCYPIVEYECEECISLQFYTKNYLESKPAHKNSGMGFIVGTEKATGILGMKLKAAIIQEPVIADTVSIETELFQYYKTITPNDIIL</sequence>
<dbReference type="RefSeq" id="WP_209510063.1">
    <property type="nucleotide sequence ID" value="NZ_JAGGKS010000001.1"/>
</dbReference>
<protein>
    <submittedName>
        <fullName evidence="1">Uncharacterized protein</fullName>
    </submittedName>
</protein>
<reference evidence="1 2" key="1">
    <citation type="submission" date="2021-03" db="EMBL/GenBank/DDBJ databases">
        <title>Genomic Encyclopedia of Type Strains, Phase IV (KMG-IV): sequencing the most valuable type-strain genomes for metagenomic binning, comparative biology and taxonomic classification.</title>
        <authorList>
            <person name="Goeker M."/>
        </authorList>
    </citation>
    <scope>NUCLEOTIDE SEQUENCE [LARGE SCALE GENOMIC DNA]</scope>
    <source>
        <strain evidence="1 2">DSM 24004</strain>
    </source>
</reference>
<evidence type="ECO:0000313" key="2">
    <source>
        <dbReference type="Proteomes" id="UP001519342"/>
    </source>
</evidence>
<evidence type="ECO:0000313" key="1">
    <source>
        <dbReference type="EMBL" id="MBP1924287.1"/>
    </source>
</evidence>
<dbReference type="EMBL" id="JAGGKS010000001">
    <property type="protein sequence ID" value="MBP1924287.1"/>
    <property type="molecule type" value="Genomic_DNA"/>
</dbReference>
<comment type="caution">
    <text evidence="1">The sequence shown here is derived from an EMBL/GenBank/DDBJ whole genome shotgun (WGS) entry which is preliminary data.</text>
</comment>